<sequence>MTTEPKTAGPPPVAAAAPTAAPDLDVTFLDHLRPRATAGPYRVTVEQVLKGSDGQTLNPGDPLTAEHSFEIRAPQFVLDAASVHAFYPAPGAAGDFTRTLPHVTLTRAPLPWERDQRWSRADRRAPWMALLLFRAGELPDDPEGLAHTTKRTVAKLVTPDEPGVLGPALTGLPPETLSSDCHTIDVPAALFNALVPREEEMYYLAHVRDVRPAALRDDGETFTEGTFGVLTGNRFPVTTGDYAAHLVSFEGFDGRLEGELPPGTEFVRLASLWAWSFRCDTKAAFDAQGILQKLVAPGHDDPEDLALRLPPGTDPPSDPDDAQQLALERLRRGFVPVAHRVLSGERTYGWYRGPATPVTAPEVPPVVGERGTHTSADHALIYEAEHGLFDVSYAAAWTLGRAVGLADPQYAAETVRARRQLANAAAQLMARGGARGAGPSELATGRRSLRALHELARERGGRSLAEALAAPQIPSRPATDDDADVRERGPRVSRAEARAAAHALLADEDGQAVLRATAERTTGSLPQWLDQLTLLRGVPFPYLVPDARMLPPESLRLFRIDPAWLAALTAGAHDVGVHTSLDHRLAPALREAAAGRSAVAPPAAGLLIRSALVPAWPQIRVTAYRKGAALTELRRDHPDHDVLLCLFDGVPDELVLREPSQGIRFGIDSGDLINLRQLAAGGDPELGASLPGRRFPSGGSSTVFTAYLRDGGAGGPAGVLRLLDGDGREGLVTGLAREFGLDSLRPSQLAVELINSPIEQRLTVPPAAQ</sequence>
<keyword evidence="3" id="KW-1185">Reference proteome</keyword>
<dbReference type="AlphaFoldDB" id="A0A1V0TJX5"/>
<evidence type="ECO:0000313" key="3">
    <source>
        <dbReference type="Proteomes" id="UP000192726"/>
    </source>
</evidence>
<organism evidence="2 3">
    <name type="scientific">Streptomyces gilvosporeus</name>
    <dbReference type="NCBI Taxonomy" id="553510"/>
    <lineage>
        <taxon>Bacteria</taxon>
        <taxon>Bacillati</taxon>
        <taxon>Actinomycetota</taxon>
        <taxon>Actinomycetes</taxon>
        <taxon>Kitasatosporales</taxon>
        <taxon>Streptomycetaceae</taxon>
        <taxon>Streptomyces</taxon>
    </lineage>
</organism>
<proteinExistence type="predicted"/>
<dbReference type="KEGG" id="sgv:B1H19_02875"/>
<dbReference type="OrthoDB" id="4846903at2"/>
<gene>
    <name evidence="2" type="ORF">B1H19_02875</name>
</gene>
<dbReference type="Proteomes" id="UP000192726">
    <property type="component" value="Chromosome"/>
</dbReference>
<reference evidence="2 3" key="1">
    <citation type="submission" date="2017-04" db="EMBL/GenBank/DDBJ databases">
        <title>Complete Genome Sequence of Streptomyces gilvosporeus F607, a Capable Producer of Natamycin.</title>
        <authorList>
            <person name="Zong G."/>
            <person name="Zhong C."/>
            <person name="Fu J."/>
            <person name="Qin R."/>
            <person name="Cao G."/>
        </authorList>
    </citation>
    <scope>NUCLEOTIDE SEQUENCE [LARGE SCALE GENOMIC DNA]</scope>
    <source>
        <strain evidence="2 3">F607</strain>
    </source>
</reference>
<dbReference type="RefSeq" id="WP_083102677.1">
    <property type="nucleotide sequence ID" value="NZ_CP020569.1"/>
</dbReference>
<feature type="region of interest" description="Disordered" evidence="1">
    <location>
        <begin position="466"/>
        <end position="488"/>
    </location>
</feature>
<protein>
    <submittedName>
        <fullName evidence="2">Uncharacterized protein</fullName>
    </submittedName>
</protein>
<name>A0A1V0TJX5_9ACTN</name>
<dbReference type="EMBL" id="CP020569">
    <property type="protein sequence ID" value="ARF53247.1"/>
    <property type="molecule type" value="Genomic_DNA"/>
</dbReference>
<dbReference type="STRING" id="553510.B1H19_02875"/>
<evidence type="ECO:0000313" key="2">
    <source>
        <dbReference type="EMBL" id="ARF53247.1"/>
    </source>
</evidence>
<evidence type="ECO:0000256" key="1">
    <source>
        <dbReference type="SAM" id="MobiDB-lite"/>
    </source>
</evidence>
<accession>A0A1V0TJX5</accession>